<evidence type="ECO:0000313" key="1">
    <source>
        <dbReference type="EMBL" id="KAJ7986270.1"/>
    </source>
</evidence>
<comment type="caution">
    <text evidence="1">The sequence shown here is derived from an EMBL/GenBank/DDBJ whole genome shotgun (WGS) entry which is preliminary data.</text>
</comment>
<sequence length="648" mass="73750">MPWRSGTNNLMDSWLDVYGQGSTFGVNNVRKLSEEDVSLLAGDTDLKCFTKTQYDFTCFWETTGNTSYDFFYRNDNQEEKQCHLTVQRTSGEEEGEEANDEEKKTVLHVCFFPLSDVYLYILTYIRVVERGSNRTLYSRSVSIEDQELPDPPVNVSLHQTGQPGQMQVVWHPPIRWQDTHQCGIQYSSHCLSERTEQIVSGSSPVHDLVSLKPGEVLRVRMRVKPKDSRGHWSSWSAPVTAMVPQDAADISLLCHTCDLQNITCQWNDKAYRNDFYNVYYKLGHSEREEWRQCLPVENNSRVRFHAPESSHIRVKLSSGPATLKRTFYTEPFRINGIVQTGPPGHLRGQWDGNRLSLTWDTSLPALSVHLMHQVRYQPRGENVWKLVNLPGPETRTRLDIRPGGRFLVQVRAKPNGSVYDGYWSDWSPALQVDLPVNIGTLLVVCVPIMMFFTVLIFIVVLFKNLSSKVKRYLWPPVPSLDNVLHGFLSNINGQTWEPPYNSKQCSEETTACFVEIMSEKEDPTGGKLPRESAFLPSPERDTSGRERSLPVQVLEVNPDYVTLTTEEVLPCLQGNKYVYGGDLGAEFPRLEERGAAGHQFTPHYSAMFSSTTDILNGSYLLLAEMPTDRQEGQDSIYANLNDTRLDAV</sequence>
<dbReference type="EMBL" id="CM055761">
    <property type="protein sequence ID" value="KAJ7986270.1"/>
    <property type="molecule type" value="Genomic_DNA"/>
</dbReference>
<reference evidence="1" key="1">
    <citation type="submission" date="2021-05" db="EMBL/GenBank/DDBJ databases">
        <authorList>
            <person name="Pan Q."/>
            <person name="Jouanno E."/>
            <person name="Zahm M."/>
            <person name="Klopp C."/>
            <person name="Cabau C."/>
            <person name="Louis A."/>
            <person name="Berthelot C."/>
            <person name="Parey E."/>
            <person name="Roest Crollius H."/>
            <person name="Montfort J."/>
            <person name="Robinson-Rechavi M."/>
            <person name="Bouchez O."/>
            <person name="Lampietro C."/>
            <person name="Lopez Roques C."/>
            <person name="Donnadieu C."/>
            <person name="Postlethwait J."/>
            <person name="Bobe J."/>
            <person name="Dillon D."/>
            <person name="Chandos A."/>
            <person name="von Hippel F."/>
            <person name="Guiguen Y."/>
        </authorList>
    </citation>
    <scope>NUCLEOTIDE SEQUENCE</scope>
    <source>
        <strain evidence="1">YG-Jan2019</strain>
    </source>
</reference>
<evidence type="ECO:0000313" key="2">
    <source>
        <dbReference type="Proteomes" id="UP001157502"/>
    </source>
</evidence>
<accession>A0ACC2F4P2</accession>
<organism evidence="1 2">
    <name type="scientific">Dallia pectoralis</name>
    <name type="common">Alaska blackfish</name>
    <dbReference type="NCBI Taxonomy" id="75939"/>
    <lineage>
        <taxon>Eukaryota</taxon>
        <taxon>Metazoa</taxon>
        <taxon>Chordata</taxon>
        <taxon>Craniata</taxon>
        <taxon>Vertebrata</taxon>
        <taxon>Euteleostomi</taxon>
        <taxon>Actinopterygii</taxon>
        <taxon>Neopterygii</taxon>
        <taxon>Teleostei</taxon>
        <taxon>Protacanthopterygii</taxon>
        <taxon>Esociformes</taxon>
        <taxon>Umbridae</taxon>
        <taxon>Dallia</taxon>
    </lineage>
</organism>
<protein>
    <submittedName>
        <fullName evidence="1">Uncharacterized protein</fullName>
    </submittedName>
</protein>
<dbReference type="Proteomes" id="UP001157502">
    <property type="component" value="Chromosome 34"/>
</dbReference>
<proteinExistence type="predicted"/>
<keyword evidence="2" id="KW-1185">Reference proteome</keyword>
<name>A0ACC2F4P2_DALPE</name>
<gene>
    <name evidence="1" type="ORF">DPEC_G00338200</name>
</gene>